<keyword evidence="5" id="KW-1185">Reference proteome</keyword>
<keyword evidence="3" id="KW-1133">Transmembrane helix</keyword>
<accession>A0ABS8WR52</accession>
<proteinExistence type="inferred from homology"/>
<feature type="transmembrane region" description="Helical" evidence="3">
    <location>
        <begin position="46"/>
        <end position="64"/>
    </location>
</feature>
<reference evidence="4 5" key="1">
    <citation type="journal article" date="2021" name="BMC Genomics">
        <title>Datura genome reveals duplications of psychoactive alkaloid biosynthetic genes and high mutation rate following tissue culture.</title>
        <authorList>
            <person name="Rajewski A."/>
            <person name="Carter-House D."/>
            <person name="Stajich J."/>
            <person name="Litt A."/>
        </authorList>
    </citation>
    <scope>NUCLEOTIDE SEQUENCE [LARGE SCALE GENOMIC DNA]</scope>
    <source>
        <strain evidence="4">AR-01</strain>
    </source>
</reference>
<dbReference type="Proteomes" id="UP000823775">
    <property type="component" value="Unassembled WGS sequence"/>
</dbReference>
<name>A0ABS8WR52_DATST</name>
<keyword evidence="3" id="KW-0472">Membrane</keyword>
<organism evidence="4 5">
    <name type="scientific">Datura stramonium</name>
    <name type="common">Jimsonweed</name>
    <name type="synonym">Common thornapple</name>
    <dbReference type="NCBI Taxonomy" id="4076"/>
    <lineage>
        <taxon>Eukaryota</taxon>
        <taxon>Viridiplantae</taxon>
        <taxon>Streptophyta</taxon>
        <taxon>Embryophyta</taxon>
        <taxon>Tracheophyta</taxon>
        <taxon>Spermatophyta</taxon>
        <taxon>Magnoliopsida</taxon>
        <taxon>eudicotyledons</taxon>
        <taxon>Gunneridae</taxon>
        <taxon>Pentapetalae</taxon>
        <taxon>asterids</taxon>
        <taxon>lamiids</taxon>
        <taxon>Solanales</taxon>
        <taxon>Solanaceae</taxon>
        <taxon>Solanoideae</taxon>
        <taxon>Datureae</taxon>
        <taxon>Datura</taxon>
    </lineage>
</organism>
<dbReference type="PANTHER" id="PTHR43653">
    <property type="entry name" value="CYTOCHROME C ASSEMBLY PROTEIN-RELATED"/>
    <property type="match status" value="1"/>
</dbReference>
<evidence type="ECO:0000313" key="4">
    <source>
        <dbReference type="EMBL" id="MCE3051649.1"/>
    </source>
</evidence>
<comment type="caution">
    <text evidence="4">The sequence shown here is derived from an EMBL/GenBank/DDBJ whole genome shotgun (WGS) entry which is preliminary data.</text>
</comment>
<comment type="similarity">
    <text evidence="1">Belongs to the CcmF/CycK/Ccl1/NrfE/CcsA family.</text>
</comment>
<evidence type="ECO:0000256" key="2">
    <source>
        <dbReference type="ARBA" id="ARBA00022748"/>
    </source>
</evidence>
<evidence type="ECO:0000256" key="1">
    <source>
        <dbReference type="ARBA" id="ARBA00009186"/>
    </source>
</evidence>
<keyword evidence="2" id="KW-0201">Cytochrome c-type biogenesis</keyword>
<dbReference type="PRINTS" id="PR01410">
    <property type="entry name" value="CCBIOGENESIS"/>
</dbReference>
<sequence length="165" mass="19451">MGHMESRVNQQGPPCKAKYSWVTDSFSIRSGLLALVHSLATDDTRVIFLWRFFLLMIGISMIFFSQMKQKEYDYEVYKKRRYVKSVNTNDIFNQEKVESLKEASEPFFVLWLRIQTILTNRRKLLQLRSRELPEKRNIADHIQAVMGDGALQIPRPSKIPITMFF</sequence>
<dbReference type="EMBL" id="JACEIK010008801">
    <property type="protein sequence ID" value="MCE3051649.1"/>
    <property type="molecule type" value="Genomic_DNA"/>
</dbReference>
<evidence type="ECO:0000256" key="3">
    <source>
        <dbReference type="SAM" id="Phobius"/>
    </source>
</evidence>
<keyword evidence="3" id="KW-0812">Transmembrane</keyword>
<dbReference type="PANTHER" id="PTHR43653:SF1">
    <property type="entry name" value="CYTOCHROME C-TYPE BIOGENESIS PROTEIN CCMF"/>
    <property type="match status" value="1"/>
</dbReference>
<dbReference type="InterPro" id="IPR003567">
    <property type="entry name" value="Cyt_c_biogenesis"/>
</dbReference>
<evidence type="ECO:0000313" key="5">
    <source>
        <dbReference type="Proteomes" id="UP000823775"/>
    </source>
</evidence>
<protein>
    <submittedName>
        <fullName evidence="4">Uncharacterized protein</fullName>
    </submittedName>
</protein>
<gene>
    <name evidence="4" type="ORF">HAX54_050441</name>
</gene>